<proteinExistence type="predicted"/>
<dbReference type="AlphaFoldDB" id="A0A5N0E5I1"/>
<evidence type="ECO:0000313" key="1">
    <source>
        <dbReference type="EMBL" id="KAA8884243.1"/>
    </source>
</evidence>
<name>A0A5N0E5I1_9NOCA</name>
<comment type="caution">
    <text evidence="1">The sequence shown here is derived from an EMBL/GenBank/DDBJ whole genome shotgun (WGS) entry which is preliminary data.</text>
</comment>
<gene>
    <name evidence="1" type="ORF">F3087_34020</name>
</gene>
<organism evidence="1 2">
    <name type="scientific">Nocardia colli</name>
    <dbReference type="NCBI Taxonomy" id="2545717"/>
    <lineage>
        <taxon>Bacteria</taxon>
        <taxon>Bacillati</taxon>
        <taxon>Actinomycetota</taxon>
        <taxon>Actinomycetes</taxon>
        <taxon>Mycobacteriales</taxon>
        <taxon>Nocardiaceae</taxon>
        <taxon>Nocardia</taxon>
    </lineage>
</organism>
<accession>A0A5N0E5I1</accession>
<reference evidence="1 2" key="1">
    <citation type="submission" date="2019-09" db="EMBL/GenBank/DDBJ databases">
        <authorList>
            <person name="Wang X."/>
        </authorList>
    </citation>
    <scope>NUCLEOTIDE SEQUENCE [LARGE SCALE GENOMIC DNA]</scope>
    <source>
        <strain evidence="1 2">CICC 11023</strain>
    </source>
</reference>
<dbReference type="RefSeq" id="WP_150406222.1">
    <property type="nucleotide sequence ID" value="NZ_VXLC01000021.1"/>
</dbReference>
<protein>
    <submittedName>
        <fullName evidence="1">Uncharacterized protein</fullName>
    </submittedName>
</protein>
<dbReference type="PROSITE" id="PS51257">
    <property type="entry name" value="PROKAR_LIPOPROTEIN"/>
    <property type="match status" value="1"/>
</dbReference>
<dbReference type="Proteomes" id="UP000323876">
    <property type="component" value="Unassembled WGS sequence"/>
</dbReference>
<evidence type="ECO:0000313" key="2">
    <source>
        <dbReference type="Proteomes" id="UP000323876"/>
    </source>
</evidence>
<sequence length="191" mass="20107">MAKAVTFGGVVLSVACFFVLRGAGMSFGHIGKIMELAGTGITVIGLGIAWEKAAKRLAASWQAFIDHARGWQARILGRTTVTTIQASDTITVTDTATVLKQDGFPATAVIDEKVYRLLDAVNEIRRDLHTTEQRMTAIAAAPRLTQADVDAAVANALAGFKSDLEIHAVKDLTVAICGVLTTMAGLILGAV</sequence>
<dbReference type="EMBL" id="VXLC01000021">
    <property type="protein sequence ID" value="KAA8884243.1"/>
    <property type="molecule type" value="Genomic_DNA"/>
</dbReference>
<keyword evidence="2" id="KW-1185">Reference proteome</keyword>